<dbReference type="EMBL" id="BKCJ011871426">
    <property type="protein sequence ID" value="GFD59945.1"/>
    <property type="molecule type" value="Genomic_DNA"/>
</dbReference>
<feature type="non-terminal residue" evidence="2">
    <location>
        <position position="57"/>
    </location>
</feature>
<reference evidence="2" key="1">
    <citation type="journal article" date="2019" name="Sci. Rep.">
        <title>Draft genome of Tanacetum cinerariifolium, the natural source of mosquito coil.</title>
        <authorList>
            <person name="Yamashiro T."/>
            <person name="Shiraishi A."/>
            <person name="Satake H."/>
            <person name="Nakayama K."/>
        </authorList>
    </citation>
    <scope>NUCLEOTIDE SEQUENCE</scope>
</reference>
<comment type="caution">
    <text evidence="2">The sequence shown here is derived from an EMBL/GenBank/DDBJ whole genome shotgun (WGS) entry which is preliminary data.</text>
</comment>
<dbReference type="AlphaFoldDB" id="A0A699XJ41"/>
<gene>
    <name evidence="2" type="ORF">Tci_931914</name>
</gene>
<accession>A0A699XJ41</accession>
<protein>
    <submittedName>
        <fullName evidence="2">Uncharacterized protein</fullName>
    </submittedName>
</protein>
<organism evidence="2">
    <name type="scientific">Tanacetum cinerariifolium</name>
    <name type="common">Dalmatian daisy</name>
    <name type="synonym">Chrysanthemum cinerariifolium</name>
    <dbReference type="NCBI Taxonomy" id="118510"/>
    <lineage>
        <taxon>Eukaryota</taxon>
        <taxon>Viridiplantae</taxon>
        <taxon>Streptophyta</taxon>
        <taxon>Embryophyta</taxon>
        <taxon>Tracheophyta</taxon>
        <taxon>Spermatophyta</taxon>
        <taxon>Magnoliopsida</taxon>
        <taxon>eudicotyledons</taxon>
        <taxon>Gunneridae</taxon>
        <taxon>Pentapetalae</taxon>
        <taxon>asterids</taxon>
        <taxon>campanulids</taxon>
        <taxon>Asterales</taxon>
        <taxon>Asteraceae</taxon>
        <taxon>Asteroideae</taxon>
        <taxon>Anthemideae</taxon>
        <taxon>Anthemidinae</taxon>
        <taxon>Tanacetum</taxon>
    </lineage>
</organism>
<proteinExistence type="predicted"/>
<evidence type="ECO:0000313" key="2">
    <source>
        <dbReference type="EMBL" id="GFD59945.1"/>
    </source>
</evidence>
<evidence type="ECO:0000256" key="1">
    <source>
        <dbReference type="SAM" id="MobiDB-lite"/>
    </source>
</evidence>
<sequence length="57" mass="6080">MNPLTPRWSLSRSSSRKRDDVDCRSSKRYGVKGVAVPLPGVAALCSSSRLVDGTTSA</sequence>
<feature type="region of interest" description="Disordered" evidence="1">
    <location>
        <begin position="1"/>
        <end position="24"/>
    </location>
</feature>
<name>A0A699XJ41_TANCI</name>